<evidence type="ECO:0000313" key="5">
    <source>
        <dbReference type="Proteomes" id="UP001174909"/>
    </source>
</evidence>
<feature type="chain" id="PRO_5041310456" evidence="2">
    <location>
        <begin position="30"/>
        <end position="632"/>
    </location>
</feature>
<organism evidence="4 5">
    <name type="scientific">Geodia barretti</name>
    <name type="common">Barrett's horny sponge</name>
    <dbReference type="NCBI Taxonomy" id="519541"/>
    <lineage>
        <taxon>Eukaryota</taxon>
        <taxon>Metazoa</taxon>
        <taxon>Porifera</taxon>
        <taxon>Demospongiae</taxon>
        <taxon>Heteroscleromorpha</taxon>
        <taxon>Tetractinellida</taxon>
        <taxon>Astrophorina</taxon>
        <taxon>Geodiidae</taxon>
        <taxon>Geodia</taxon>
    </lineage>
</organism>
<feature type="signal peptide" evidence="2">
    <location>
        <begin position="1"/>
        <end position="29"/>
    </location>
</feature>
<dbReference type="SUPFAM" id="SSF52540">
    <property type="entry name" value="P-loop containing nucleoside triphosphate hydrolases"/>
    <property type="match status" value="1"/>
</dbReference>
<evidence type="ECO:0000256" key="1">
    <source>
        <dbReference type="SAM" id="MobiDB-lite"/>
    </source>
</evidence>
<dbReference type="Gene3D" id="3.40.50.300">
    <property type="entry name" value="P-loop containing nucleotide triphosphate hydrolases"/>
    <property type="match status" value="1"/>
</dbReference>
<dbReference type="Pfam" id="PF00685">
    <property type="entry name" value="Sulfotransfer_1"/>
    <property type="match status" value="1"/>
</dbReference>
<feature type="compositionally biased region" description="Polar residues" evidence="1">
    <location>
        <begin position="51"/>
        <end position="63"/>
    </location>
</feature>
<protein>
    <submittedName>
        <fullName evidence="4">Carbohydrate sulfotransferase 15</fullName>
    </submittedName>
</protein>
<dbReference type="PANTHER" id="PTHR15723">
    <property type="entry name" value="CARBOHYDRATE SULFOTRANSFERASE 15"/>
    <property type="match status" value="1"/>
</dbReference>
<reference evidence="4" key="1">
    <citation type="submission" date="2023-03" db="EMBL/GenBank/DDBJ databases">
        <authorList>
            <person name="Steffen K."/>
            <person name="Cardenas P."/>
        </authorList>
    </citation>
    <scope>NUCLEOTIDE SEQUENCE</scope>
</reference>
<dbReference type="PANTHER" id="PTHR15723:SF0">
    <property type="entry name" value="CARBOHYDRATE SULFOTRANSFERASE 15"/>
    <property type="match status" value="1"/>
</dbReference>
<comment type="caution">
    <text evidence="4">The sequence shown here is derived from an EMBL/GenBank/DDBJ whole genome shotgun (WGS) entry which is preliminary data.</text>
</comment>
<dbReference type="Proteomes" id="UP001174909">
    <property type="component" value="Unassembled WGS sequence"/>
</dbReference>
<dbReference type="InterPro" id="IPR027417">
    <property type="entry name" value="P-loop_NTPase"/>
</dbReference>
<dbReference type="InterPro" id="IPR000863">
    <property type="entry name" value="Sulfotransferase_dom"/>
</dbReference>
<keyword evidence="2" id="KW-0732">Signal</keyword>
<dbReference type="InterPro" id="IPR052654">
    <property type="entry name" value="CS_Sulfotransferase"/>
</dbReference>
<dbReference type="AlphaFoldDB" id="A0AA35SKR1"/>
<sequence length="632" mass="73106">MARFPRLQNVLLLLITVLLLLNILLPTRRHTVQLVKVVSEGGLEVVVTTGTPSALQQEQSSMPSMKPREQTGSRENAGPLTSTESAKKVVEDRAREPFWFRKDNEVDLRRRGRDEDFRWQGGAEVRVARVAKEALGERDEFEHSRINFHDPAQRLAYYKKLRRRMMEGGPDARPIRERRMNRRLEMVHDMWDGWFEDDQKSLDLGGLKEHITNQISPESLQSELTQCAATLGMTTERLNTQREDLLKTSKKLSAFLAAVKSLVPESFSPNFTSPCWYSNQINAKSNLVGITARIVGLEGNLQLLPNQANYLAREAFGNSFPLRLFCLPHFFLAGFPKSATTTLSDVLFAHPQVSGAVVKECHWWTRAPILSPSESLLRLNVLRYLMHFKHMAHYAEDRPQLMSMDGSQSTLWDSNFVFNGHDFCSTPAAISHVIPRAKFIVLMREPSERLYSYYLWSCSYRYGNDTREWPPSVRRDPAGNFHIEVSQLTAEFNRCTEANSLYECANKFTFENGTKVTQFCGQIGFRLVVSIYYIHILKFLQFFPREQFLFVKMEDMAKEPIAFIHHVTDFLEIQPYPVRDIRDALERKHNRQKAGIGKMHEDTRQLLHDFFAPYNRQLARLLDDDRFLWGYS</sequence>
<dbReference type="GO" id="GO:0019319">
    <property type="term" value="P:hexose biosynthetic process"/>
    <property type="evidence" value="ECO:0007669"/>
    <property type="project" value="TreeGrafter"/>
</dbReference>
<dbReference type="EMBL" id="CASHTH010002534">
    <property type="protein sequence ID" value="CAI8031394.1"/>
    <property type="molecule type" value="Genomic_DNA"/>
</dbReference>
<evidence type="ECO:0000259" key="3">
    <source>
        <dbReference type="Pfam" id="PF00685"/>
    </source>
</evidence>
<gene>
    <name evidence="4" type="ORF">GBAR_LOCUS17825</name>
</gene>
<feature type="domain" description="Sulfotransferase" evidence="3">
    <location>
        <begin position="328"/>
        <end position="585"/>
    </location>
</feature>
<feature type="region of interest" description="Disordered" evidence="1">
    <location>
        <begin position="51"/>
        <end position="86"/>
    </location>
</feature>
<evidence type="ECO:0000256" key="2">
    <source>
        <dbReference type="SAM" id="SignalP"/>
    </source>
</evidence>
<name>A0AA35SKR1_GEOBA</name>
<proteinExistence type="predicted"/>
<accession>A0AA35SKR1</accession>
<dbReference type="GO" id="GO:0050659">
    <property type="term" value="F:N-acetylgalactosamine 4-sulfate 6-O-sulfotransferase activity"/>
    <property type="evidence" value="ECO:0007669"/>
    <property type="project" value="TreeGrafter"/>
</dbReference>
<evidence type="ECO:0000313" key="4">
    <source>
        <dbReference type="EMBL" id="CAI8031394.1"/>
    </source>
</evidence>
<keyword evidence="5" id="KW-1185">Reference proteome</keyword>